<protein>
    <submittedName>
        <fullName evidence="2">Uncharacterized protein</fullName>
    </submittedName>
</protein>
<feature type="chain" id="PRO_5021383691" evidence="1">
    <location>
        <begin position="27"/>
        <end position="103"/>
    </location>
</feature>
<dbReference type="PROSITE" id="PS51257">
    <property type="entry name" value="PROKAR_LIPOPROTEIN"/>
    <property type="match status" value="1"/>
</dbReference>
<proteinExistence type="predicted"/>
<dbReference type="OrthoDB" id="7392270at2"/>
<dbReference type="Proteomes" id="UP000319255">
    <property type="component" value="Unassembled WGS sequence"/>
</dbReference>
<feature type="signal peptide" evidence="1">
    <location>
        <begin position="1"/>
        <end position="26"/>
    </location>
</feature>
<keyword evidence="3" id="KW-1185">Reference proteome</keyword>
<sequence>MGKPMRAASIALLTALPLLASCDAPATTPMATSRGVQGPIVSACRAEVARKVGVSVAEVRPVDVIRTPSGTEVRALAPGRKAPWACSANRDGVILSVLYTGWS</sequence>
<organism evidence="2 3">
    <name type="scientific">Amaricoccus solimangrovi</name>
    <dbReference type="NCBI Taxonomy" id="2589815"/>
    <lineage>
        <taxon>Bacteria</taxon>
        <taxon>Pseudomonadati</taxon>
        <taxon>Pseudomonadota</taxon>
        <taxon>Alphaproteobacteria</taxon>
        <taxon>Rhodobacterales</taxon>
        <taxon>Paracoccaceae</taxon>
        <taxon>Amaricoccus</taxon>
    </lineage>
</organism>
<gene>
    <name evidence="2" type="ORF">FJM51_00225</name>
</gene>
<name>A0A501WYX5_9RHOB</name>
<evidence type="ECO:0000313" key="3">
    <source>
        <dbReference type="Proteomes" id="UP000319255"/>
    </source>
</evidence>
<keyword evidence="1" id="KW-0732">Signal</keyword>
<dbReference type="EMBL" id="VFRP01000001">
    <property type="protein sequence ID" value="TPE53514.1"/>
    <property type="molecule type" value="Genomic_DNA"/>
</dbReference>
<comment type="caution">
    <text evidence="2">The sequence shown here is derived from an EMBL/GenBank/DDBJ whole genome shotgun (WGS) entry which is preliminary data.</text>
</comment>
<evidence type="ECO:0000313" key="2">
    <source>
        <dbReference type="EMBL" id="TPE53514.1"/>
    </source>
</evidence>
<dbReference type="AlphaFoldDB" id="A0A501WYX5"/>
<evidence type="ECO:0000256" key="1">
    <source>
        <dbReference type="SAM" id="SignalP"/>
    </source>
</evidence>
<accession>A0A501WYX5</accession>
<reference evidence="2 3" key="1">
    <citation type="submission" date="2019-06" db="EMBL/GenBank/DDBJ databases">
        <title>A novel bacterium of genus Amaricoccus, isolated from marine sediment.</title>
        <authorList>
            <person name="Huang H."/>
            <person name="Mo K."/>
            <person name="Hu Y."/>
        </authorList>
    </citation>
    <scope>NUCLEOTIDE SEQUENCE [LARGE SCALE GENOMIC DNA]</scope>
    <source>
        <strain evidence="2 3">HB172011</strain>
    </source>
</reference>
<dbReference type="RefSeq" id="WP_140452092.1">
    <property type="nucleotide sequence ID" value="NZ_VFRP01000001.1"/>
</dbReference>